<dbReference type="Gene3D" id="3.40.50.300">
    <property type="entry name" value="P-loop containing nucleotide triphosphate hydrolases"/>
    <property type="match status" value="1"/>
</dbReference>
<dbReference type="Pfam" id="PF00005">
    <property type="entry name" value="ABC_tran"/>
    <property type="match status" value="1"/>
</dbReference>
<dbReference type="Proteomes" id="UP000271624">
    <property type="component" value="Unassembled WGS sequence"/>
</dbReference>
<dbReference type="AlphaFoldDB" id="A0A3S1CHV3"/>
<organism evidence="7 8">
    <name type="scientific">Dulcicalothrix desertica PCC 7102</name>
    <dbReference type="NCBI Taxonomy" id="232991"/>
    <lineage>
        <taxon>Bacteria</taxon>
        <taxon>Bacillati</taxon>
        <taxon>Cyanobacteriota</taxon>
        <taxon>Cyanophyceae</taxon>
        <taxon>Nostocales</taxon>
        <taxon>Calotrichaceae</taxon>
        <taxon>Dulcicalothrix</taxon>
    </lineage>
</organism>
<feature type="transmembrane region" description="Helical" evidence="5">
    <location>
        <begin position="158"/>
        <end position="182"/>
    </location>
</feature>
<dbReference type="CDD" id="cd03228">
    <property type="entry name" value="ABCC_MRP_Like"/>
    <property type="match status" value="1"/>
</dbReference>
<proteinExistence type="predicted"/>
<evidence type="ECO:0000256" key="2">
    <source>
        <dbReference type="ARBA" id="ARBA00022692"/>
    </source>
</evidence>
<dbReference type="InterPro" id="IPR003439">
    <property type="entry name" value="ABC_transporter-like_ATP-bd"/>
</dbReference>
<keyword evidence="4 5" id="KW-0472">Membrane</keyword>
<dbReference type="GO" id="GO:0005886">
    <property type="term" value="C:plasma membrane"/>
    <property type="evidence" value="ECO:0007669"/>
    <property type="project" value="UniProtKB-SubCell"/>
</dbReference>
<dbReference type="InterPro" id="IPR027417">
    <property type="entry name" value="P-loop_NTPase"/>
</dbReference>
<evidence type="ECO:0000256" key="3">
    <source>
        <dbReference type="ARBA" id="ARBA00022989"/>
    </source>
</evidence>
<sequence length="448" mass="50612">MLPIQQIQRFLQVFGKSIALLWSALPILTVLLIICQLLQGLAPAVSVWIVKQVVDTISAALTQKVDVSTNMTFLLTGWIAALMLESLLPPWVTVIQGNLNERLMGHINLKLMQKANTFEDLQAFEDTLFYDRLQILRSEANQKPLYLLTGLGYLGKQLATMLTIAGLLSSLGWWIPTLLFAVSLPQAYVSFRLEETAWQVAEGKSQQIRRMEYFSSVLLTDTYAKEVRLFGLGKFIVNRYQRAFTDWHQAQSNIRFRQARWSMLSASISAIANAGIFYWVVQQALQGYLSAGSVLLYIQSLAYFEESIAEIAYSPILFEALVYMRSLFEFLVRQPTLYINPSPVTVPLNFTSGIEFKNVSFNYPDGRLALSNISFTIHSGETIALVGENGAGKTSLIKLLTRLYDPTSGSIFVDNTNLQDLDITEWRQRISVVFQDFGKYSLTIIYII</sequence>
<dbReference type="PANTHER" id="PTHR43394">
    <property type="entry name" value="ATP-DEPENDENT PERMEASE MDL1, MITOCHONDRIAL"/>
    <property type="match status" value="1"/>
</dbReference>
<keyword evidence="8" id="KW-1185">Reference proteome</keyword>
<dbReference type="EMBL" id="RSCL01000004">
    <property type="protein sequence ID" value="RUT07703.1"/>
    <property type="molecule type" value="Genomic_DNA"/>
</dbReference>
<dbReference type="GO" id="GO:0015421">
    <property type="term" value="F:ABC-type oligopeptide transporter activity"/>
    <property type="evidence" value="ECO:0007669"/>
    <property type="project" value="TreeGrafter"/>
</dbReference>
<keyword evidence="2 5" id="KW-0812">Transmembrane</keyword>
<keyword evidence="3 5" id="KW-1133">Transmembrane helix</keyword>
<comment type="subcellular location">
    <subcellularLocation>
        <location evidence="1">Cell membrane</location>
        <topology evidence="1">Multi-pass membrane protein</topology>
    </subcellularLocation>
</comment>
<accession>A0A3S1CHV3</accession>
<dbReference type="GO" id="GO:0016887">
    <property type="term" value="F:ATP hydrolysis activity"/>
    <property type="evidence" value="ECO:0007669"/>
    <property type="project" value="InterPro"/>
</dbReference>
<dbReference type="SUPFAM" id="SSF90123">
    <property type="entry name" value="ABC transporter transmembrane region"/>
    <property type="match status" value="1"/>
</dbReference>
<dbReference type="InterPro" id="IPR011527">
    <property type="entry name" value="ABC1_TM_dom"/>
</dbReference>
<name>A0A3S1CHV3_9CYAN</name>
<dbReference type="RefSeq" id="WP_148129236.1">
    <property type="nucleotide sequence ID" value="NZ_RSCL01000004.1"/>
</dbReference>
<dbReference type="SUPFAM" id="SSF52540">
    <property type="entry name" value="P-loop containing nucleoside triphosphate hydrolases"/>
    <property type="match status" value="1"/>
</dbReference>
<comment type="caution">
    <text evidence="7">The sequence shown here is derived from an EMBL/GenBank/DDBJ whole genome shotgun (WGS) entry which is preliminary data.</text>
</comment>
<dbReference type="OrthoDB" id="9762790at2"/>
<reference evidence="7" key="1">
    <citation type="submission" date="2018-12" db="EMBL/GenBank/DDBJ databases">
        <authorList>
            <person name="Will S."/>
            <person name="Neumann-Schaal M."/>
            <person name="Henke P."/>
        </authorList>
    </citation>
    <scope>NUCLEOTIDE SEQUENCE</scope>
    <source>
        <strain evidence="7">PCC 7102</strain>
    </source>
</reference>
<reference evidence="7" key="2">
    <citation type="journal article" date="2019" name="Genome Biol. Evol.">
        <title>Day and night: Metabolic profiles and evolutionary relationships of six axenic non-marine cyanobacteria.</title>
        <authorList>
            <person name="Will S.E."/>
            <person name="Henke P."/>
            <person name="Boedeker C."/>
            <person name="Huang S."/>
            <person name="Brinkmann H."/>
            <person name="Rohde M."/>
            <person name="Jarek M."/>
            <person name="Friedl T."/>
            <person name="Seufert S."/>
            <person name="Schumacher M."/>
            <person name="Overmann J."/>
            <person name="Neumann-Schaal M."/>
            <person name="Petersen J."/>
        </authorList>
    </citation>
    <scope>NUCLEOTIDE SEQUENCE [LARGE SCALE GENOMIC DNA]</scope>
    <source>
        <strain evidence="7">PCC 7102</strain>
    </source>
</reference>
<dbReference type="PANTHER" id="PTHR43394:SF1">
    <property type="entry name" value="ATP-BINDING CASSETTE SUB-FAMILY B MEMBER 10, MITOCHONDRIAL"/>
    <property type="match status" value="1"/>
</dbReference>
<evidence type="ECO:0000259" key="6">
    <source>
        <dbReference type="PROSITE" id="PS50929"/>
    </source>
</evidence>
<feature type="domain" description="ABC transmembrane type-1" evidence="6">
    <location>
        <begin position="30"/>
        <end position="320"/>
    </location>
</feature>
<gene>
    <name evidence="7" type="ORF">DSM106972_019630</name>
</gene>
<feature type="transmembrane region" description="Helical" evidence="5">
    <location>
        <begin position="261"/>
        <end position="281"/>
    </location>
</feature>
<evidence type="ECO:0000313" key="7">
    <source>
        <dbReference type="EMBL" id="RUT07703.1"/>
    </source>
</evidence>
<dbReference type="Gene3D" id="1.20.1560.10">
    <property type="entry name" value="ABC transporter type 1, transmembrane domain"/>
    <property type="match status" value="1"/>
</dbReference>
<feature type="transmembrane region" description="Helical" evidence="5">
    <location>
        <begin position="71"/>
        <end position="92"/>
    </location>
</feature>
<evidence type="ECO:0000256" key="1">
    <source>
        <dbReference type="ARBA" id="ARBA00004651"/>
    </source>
</evidence>
<dbReference type="PROSITE" id="PS50929">
    <property type="entry name" value="ABC_TM1F"/>
    <property type="match status" value="1"/>
</dbReference>
<evidence type="ECO:0000313" key="8">
    <source>
        <dbReference type="Proteomes" id="UP000271624"/>
    </source>
</evidence>
<dbReference type="GO" id="GO:0005524">
    <property type="term" value="F:ATP binding"/>
    <property type="evidence" value="ECO:0007669"/>
    <property type="project" value="InterPro"/>
</dbReference>
<evidence type="ECO:0000256" key="5">
    <source>
        <dbReference type="SAM" id="Phobius"/>
    </source>
</evidence>
<evidence type="ECO:0000256" key="4">
    <source>
        <dbReference type="ARBA" id="ARBA00023136"/>
    </source>
</evidence>
<feature type="transmembrane region" description="Helical" evidence="5">
    <location>
        <begin position="20"/>
        <end position="50"/>
    </location>
</feature>
<dbReference type="InterPro" id="IPR036640">
    <property type="entry name" value="ABC1_TM_sf"/>
</dbReference>
<dbReference type="InterPro" id="IPR039421">
    <property type="entry name" value="Type_1_exporter"/>
</dbReference>
<protein>
    <recommendedName>
        <fullName evidence="6">ABC transmembrane type-1 domain-containing protein</fullName>
    </recommendedName>
</protein>